<accession>A0AAD4RC13</accession>
<feature type="domain" description="G-protein coupled receptors family 1 profile" evidence="7">
    <location>
        <begin position="30"/>
        <end position="286"/>
    </location>
</feature>
<dbReference type="Pfam" id="PF10320">
    <property type="entry name" value="7TM_GPCR_Srsx"/>
    <property type="match status" value="1"/>
</dbReference>
<dbReference type="Proteomes" id="UP001201812">
    <property type="component" value="Unassembled WGS sequence"/>
</dbReference>
<keyword evidence="3 6" id="KW-1133">Transmembrane helix</keyword>
<gene>
    <name evidence="8" type="ORF">DdX_02457</name>
</gene>
<reference evidence="8" key="1">
    <citation type="submission" date="2022-01" db="EMBL/GenBank/DDBJ databases">
        <title>Genome Sequence Resource for Two Populations of Ditylenchus destructor, the Migratory Endoparasitic Phytonematode.</title>
        <authorList>
            <person name="Zhang H."/>
            <person name="Lin R."/>
            <person name="Xie B."/>
        </authorList>
    </citation>
    <scope>NUCLEOTIDE SEQUENCE</scope>
    <source>
        <strain evidence="8">BazhouSP</strain>
    </source>
</reference>
<protein>
    <submittedName>
        <fullName evidence="8">Serpentine type 7TM GPCR chemoreceptor srsx domain-containing protein</fullName>
    </submittedName>
</protein>
<keyword evidence="4 6" id="KW-0472">Membrane</keyword>
<dbReference type="Gene3D" id="1.20.1070.10">
    <property type="entry name" value="Rhodopsin 7-helix transmembrane proteins"/>
    <property type="match status" value="1"/>
</dbReference>
<keyword evidence="2 6" id="KW-0812">Transmembrane</keyword>
<dbReference type="PANTHER" id="PTHR23360:SF29">
    <property type="entry name" value="G_PROTEIN_RECEP_F1_2 DOMAIN-CONTAINING PROTEIN"/>
    <property type="match status" value="1"/>
</dbReference>
<evidence type="ECO:0000256" key="2">
    <source>
        <dbReference type="ARBA" id="ARBA00022692"/>
    </source>
</evidence>
<dbReference type="CDD" id="cd00637">
    <property type="entry name" value="7tm_classA_rhodopsin-like"/>
    <property type="match status" value="1"/>
</dbReference>
<feature type="transmembrane region" description="Helical" evidence="6">
    <location>
        <begin position="142"/>
        <end position="162"/>
    </location>
</feature>
<dbReference type="InterPro" id="IPR047130">
    <property type="entry name" value="7TM_GPCR_Srsx_nematod"/>
</dbReference>
<dbReference type="InterPro" id="IPR000276">
    <property type="entry name" value="GPCR_Rhodpsn"/>
</dbReference>
<evidence type="ECO:0000313" key="9">
    <source>
        <dbReference type="Proteomes" id="UP001201812"/>
    </source>
</evidence>
<evidence type="ECO:0000259" key="7">
    <source>
        <dbReference type="PROSITE" id="PS50262"/>
    </source>
</evidence>
<comment type="caution">
    <text evidence="8">The sequence shown here is derived from an EMBL/GenBank/DDBJ whole genome shotgun (WGS) entry which is preliminary data.</text>
</comment>
<dbReference type="InterPro" id="IPR017452">
    <property type="entry name" value="GPCR_Rhodpsn_7TM"/>
</dbReference>
<feature type="region of interest" description="Disordered" evidence="5">
    <location>
        <begin position="332"/>
        <end position="353"/>
    </location>
</feature>
<evidence type="ECO:0000256" key="5">
    <source>
        <dbReference type="SAM" id="MobiDB-lite"/>
    </source>
</evidence>
<dbReference type="GO" id="GO:0004930">
    <property type="term" value="F:G protein-coupled receptor activity"/>
    <property type="evidence" value="ECO:0007669"/>
    <property type="project" value="InterPro"/>
</dbReference>
<keyword evidence="9" id="KW-1185">Reference proteome</keyword>
<feature type="transmembrane region" description="Helical" evidence="6">
    <location>
        <begin position="271"/>
        <end position="289"/>
    </location>
</feature>
<feature type="transmembrane region" description="Helical" evidence="6">
    <location>
        <begin position="190"/>
        <end position="214"/>
    </location>
</feature>
<dbReference type="InterPro" id="IPR019424">
    <property type="entry name" value="7TM_GPCR_Srsx"/>
</dbReference>
<proteinExistence type="predicted"/>
<evidence type="ECO:0000256" key="6">
    <source>
        <dbReference type="SAM" id="Phobius"/>
    </source>
</evidence>
<dbReference type="PROSITE" id="PS50262">
    <property type="entry name" value="G_PROTEIN_RECEP_F1_2"/>
    <property type="match status" value="1"/>
</dbReference>
<dbReference type="PANTHER" id="PTHR23360">
    <property type="entry name" value="G-PROTEIN COUPLED RECEPTORS FAMILY 1 PROFILE DOMAIN-CONTAINING PROTEIN-RELATED"/>
    <property type="match status" value="1"/>
</dbReference>
<evidence type="ECO:0000256" key="3">
    <source>
        <dbReference type="ARBA" id="ARBA00022989"/>
    </source>
</evidence>
<dbReference type="SMART" id="SM01381">
    <property type="entry name" value="7TM_GPCR_Srsx"/>
    <property type="match status" value="1"/>
</dbReference>
<feature type="transmembrane region" description="Helical" evidence="6">
    <location>
        <begin position="235"/>
        <end position="259"/>
    </location>
</feature>
<dbReference type="GO" id="GO:0016020">
    <property type="term" value="C:membrane"/>
    <property type="evidence" value="ECO:0007669"/>
    <property type="project" value="UniProtKB-SubCell"/>
</dbReference>
<feature type="transmembrane region" description="Helical" evidence="6">
    <location>
        <begin position="102"/>
        <end position="121"/>
    </location>
</feature>
<feature type="compositionally biased region" description="Polar residues" evidence="5">
    <location>
        <begin position="341"/>
        <end position="353"/>
    </location>
</feature>
<feature type="transmembrane region" description="Helical" evidence="6">
    <location>
        <begin position="54"/>
        <end position="74"/>
    </location>
</feature>
<evidence type="ECO:0000256" key="1">
    <source>
        <dbReference type="ARBA" id="ARBA00004370"/>
    </source>
</evidence>
<name>A0AAD4RC13_9BILA</name>
<sequence length="402" mass="45226">MEPLSSHYTDEELLTLIQWHTIDTYVGLAGTLICLPTLIVFVSSKKFFKNNKLLTLLAIGDLLTCLGILVVGFMRKSIYTSAMETGLVPIESSWSCAWKPFVLLRLLGSLIPPGIVLWISVERFLAVFTPLFYRSRITKHSVWPPLSITIYSLIAMVVGYFISWTNRNNPEGAPFYCGRKVSFSVLYTTYVYSADVAGFVLALVLNVLTLCKLGKLYRKRKNRFEVKRQLRRIRYMLVISLISTLTVAVPNAISLSSAWFGRLDIYLSEPAVWMIAFKSSINFFVYFTLKTEFRQRLYEILGCLSVEDIDAGCTQNQPKHERVFDVSMRHHSSDSCSSASTAPAVTHTSGRNSRTIANGLNYYSPGRPDSAHPAITTTPLHSDRSLDAQQHLSVHRLSKVAA</sequence>
<dbReference type="AlphaFoldDB" id="A0AAD4RC13"/>
<dbReference type="EMBL" id="JAKKPZ010000002">
    <property type="protein sequence ID" value="KAI1725779.1"/>
    <property type="molecule type" value="Genomic_DNA"/>
</dbReference>
<evidence type="ECO:0000256" key="4">
    <source>
        <dbReference type="ARBA" id="ARBA00023136"/>
    </source>
</evidence>
<feature type="transmembrane region" description="Helical" evidence="6">
    <location>
        <begin position="24"/>
        <end position="42"/>
    </location>
</feature>
<comment type="subcellular location">
    <subcellularLocation>
        <location evidence="1">Membrane</location>
    </subcellularLocation>
</comment>
<evidence type="ECO:0000313" key="8">
    <source>
        <dbReference type="EMBL" id="KAI1725779.1"/>
    </source>
</evidence>
<dbReference type="SUPFAM" id="SSF81321">
    <property type="entry name" value="Family A G protein-coupled receptor-like"/>
    <property type="match status" value="1"/>
</dbReference>
<organism evidence="8 9">
    <name type="scientific">Ditylenchus destructor</name>
    <dbReference type="NCBI Taxonomy" id="166010"/>
    <lineage>
        <taxon>Eukaryota</taxon>
        <taxon>Metazoa</taxon>
        <taxon>Ecdysozoa</taxon>
        <taxon>Nematoda</taxon>
        <taxon>Chromadorea</taxon>
        <taxon>Rhabditida</taxon>
        <taxon>Tylenchina</taxon>
        <taxon>Tylenchomorpha</taxon>
        <taxon>Sphaerularioidea</taxon>
        <taxon>Anguinidae</taxon>
        <taxon>Anguininae</taxon>
        <taxon>Ditylenchus</taxon>
    </lineage>
</organism>